<organism evidence="1 2">
    <name type="scientific">Willisornis vidua</name>
    <name type="common">Xingu scale-backed antbird</name>
    <dbReference type="NCBI Taxonomy" id="1566151"/>
    <lineage>
        <taxon>Eukaryota</taxon>
        <taxon>Metazoa</taxon>
        <taxon>Chordata</taxon>
        <taxon>Craniata</taxon>
        <taxon>Vertebrata</taxon>
        <taxon>Euteleostomi</taxon>
        <taxon>Archelosauria</taxon>
        <taxon>Archosauria</taxon>
        <taxon>Dinosauria</taxon>
        <taxon>Saurischia</taxon>
        <taxon>Theropoda</taxon>
        <taxon>Coelurosauria</taxon>
        <taxon>Aves</taxon>
        <taxon>Neognathae</taxon>
        <taxon>Neoaves</taxon>
        <taxon>Telluraves</taxon>
        <taxon>Australaves</taxon>
        <taxon>Passeriformes</taxon>
        <taxon>Thamnophilidae</taxon>
        <taxon>Willisornis</taxon>
    </lineage>
</organism>
<dbReference type="Proteomes" id="UP001145742">
    <property type="component" value="Unassembled WGS sequence"/>
</dbReference>
<keyword evidence="2" id="KW-1185">Reference proteome</keyword>
<evidence type="ECO:0000313" key="2">
    <source>
        <dbReference type="Proteomes" id="UP001145742"/>
    </source>
</evidence>
<name>A0ABQ9DPG8_9PASS</name>
<dbReference type="EMBL" id="WHWB01032767">
    <property type="protein sequence ID" value="KAJ7423893.1"/>
    <property type="molecule type" value="Genomic_DNA"/>
</dbReference>
<evidence type="ECO:0000313" key="1">
    <source>
        <dbReference type="EMBL" id="KAJ7423893.1"/>
    </source>
</evidence>
<reference evidence="1" key="1">
    <citation type="submission" date="2019-10" db="EMBL/GenBank/DDBJ databases">
        <authorList>
            <person name="Soares A.E.R."/>
            <person name="Aleixo A."/>
            <person name="Schneider P."/>
            <person name="Miyaki C.Y."/>
            <person name="Schneider M.P."/>
            <person name="Mello C."/>
            <person name="Vasconcelos A.T.R."/>
        </authorList>
    </citation>
    <scope>NUCLEOTIDE SEQUENCE</scope>
    <source>
        <tissue evidence="1">Muscle</tissue>
    </source>
</reference>
<sequence>MRKLGLFILEKRRLRGDMTLYNCLKGGCSQVEVVVSSPRQPAIEQEHCLKLHQGEWGTEQPQLHVLGLTLPPLAAASSGSPLAEAGPSLLSQSALQLNSKPEGSFQYSASYHSNQTLALGETAAAQLPSRSTQARGAIQSYSQESAYSSPSSKAFDSTIGTYATLSPTKRLVHAADQYSKHSQELYATATLQRPGSLAGIFAQNRFGI</sequence>
<accession>A0ABQ9DPG8</accession>
<proteinExistence type="predicted"/>
<comment type="caution">
    <text evidence="1">The sequence shown here is derived from an EMBL/GenBank/DDBJ whole genome shotgun (WGS) entry which is preliminary data.</text>
</comment>
<protein>
    <submittedName>
        <fullName evidence="1">Uncharacterized protein</fullName>
    </submittedName>
</protein>
<gene>
    <name evidence="1" type="ORF">WISP_31546</name>
</gene>